<comment type="pathway">
    <text evidence="2">Metabolic intermediate biosynthesis; chorismate biosynthesis; chorismate from D-erythrose 4-phosphate and phosphoenolpyruvate: step 3/7.</text>
</comment>
<comment type="caution">
    <text evidence="7">The sequence shown here is derived from an EMBL/GenBank/DDBJ whole genome shotgun (WGS) entry which is preliminary data.</text>
</comment>
<accession>A0A4V2NEF2</accession>
<comment type="catalytic activity">
    <reaction evidence="1">
        <text>3-dehydroquinate = 3-dehydroshikimate + H2O</text>
        <dbReference type="Rhea" id="RHEA:21096"/>
        <dbReference type="ChEBI" id="CHEBI:15377"/>
        <dbReference type="ChEBI" id="CHEBI:16630"/>
        <dbReference type="ChEBI" id="CHEBI:32364"/>
        <dbReference type="EC" id="4.2.1.10"/>
    </reaction>
</comment>
<dbReference type="GO" id="GO:0009423">
    <property type="term" value="P:chorismate biosynthetic process"/>
    <property type="evidence" value="ECO:0007669"/>
    <property type="project" value="UniProtKB-UniPathway"/>
</dbReference>
<name>A0A4V2NEF2_9BURK</name>
<evidence type="ECO:0000256" key="6">
    <source>
        <dbReference type="ARBA" id="ARBA00023239"/>
    </source>
</evidence>
<dbReference type="SUPFAM" id="SSF52304">
    <property type="entry name" value="Type II 3-dehydroquinate dehydratase"/>
    <property type="match status" value="1"/>
</dbReference>
<proteinExistence type="inferred from homology"/>
<dbReference type="EC" id="4.2.1.10" evidence="5"/>
<dbReference type="EMBL" id="MWML01001264">
    <property type="protein sequence ID" value="TCF96997.1"/>
    <property type="molecule type" value="Genomic_DNA"/>
</dbReference>
<dbReference type="GO" id="GO:0003855">
    <property type="term" value="F:3-dehydroquinate dehydratase activity"/>
    <property type="evidence" value="ECO:0007669"/>
    <property type="project" value="UniProtKB-EC"/>
</dbReference>
<evidence type="ECO:0000256" key="3">
    <source>
        <dbReference type="ARBA" id="ARBA00011037"/>
    </source>
</evidence>
<reference evidence="7 8" key="1">
    <citation type="submission" date="2017-02" db="EMBL/GenBank/DDBJ databases">
        <title>Paraburkholderia sophoroidis sp. nov. and Paraburkholderia steynii sp. nov. rhizobial symbionts of the fynbos legume Hypocalyptus sophoroides.</title>
        <authorList>
            <person name="Steenkamp E.T."/>
            <person name="Beukes C.W."/>
            <person name="Van Zyl E."/>
            <person name="Avontuur J."/>
            <person name="Chan W.Y."/>
            <person name="Hassen A."/>
            <person name="Palmer M."/>
            <person name="Mthombeni L."/>
            <person name="Phalane F."/>
            <person name="Sereme K."/>
            <person name="Venter S.N."/>
        </authorList>
    </citation>
    <scope>NUCLEOTIDE SEQUENCE [LARGE SCALE GENOMIC DNA]</scope>
    <source>
        <strain evidence="7 8">HC1.1ba</strain>
    </source>
</reference>
<evidence type="ECO:0000313" key="7">
    <source>
        <dbReference type="EMBL" id="TCF96997.1"/>
    </source>
</evidence>
<evidence type="ECO:0000256" key="1">
    <source>
        <dbReference type="ARBA" id="ARBA00001864"/>
    </source>
</evidence>
<evidence type="ECO:0000256" key="4">
    <source>
        <dbReference type="ARBA" id="ARBA00011193"/>
    </source>
</evidence>
<comment type="similarity">
    <text evidence="3">Belongs to the type-II 3-dehydroquinase family.</text>
</comment>
<evidence type="ECO:0000313" key="8">
    <source>
        <dbReference type="Proteomes" id="UP000294200"/>
    </source>
</evidence>
<dbReference type="Gene3D" id="3.40.50.9100">
    <property type="entry name" value="Dehydroquinase, class II"/>
    <property type="match status" value="1"/>
</dbReference>
<dbReference type="InterPro" id="IPR001874">
    <property type="entry name" value="DHquinase_II"/>
</dbReference>
<keyword evidence="6" id="KW-0456">Lyase</keyword>
<dbReference type="InterPro" id="IPR036441">
    <property type="entry name" value="DHquinase_II_sf"/>
</dbReference>
<keyword evidence="8" id="KW-1185">Reference proteome</keyword>
<comment type="subunit">
    <text evidence="4">Homododecamer.</text>
</comment>
<sequence length="52" mass="5828">MKTILMLHGINHNMFGKRDPVQYGTITLAEIDARLQALGVELGVRVESFQTN</sequence>
<protein>
    <recommendedName>
        <fullName evidence="5">3-dehydroquinate dehydratase</fullName>
        <ecNumber evidence="5">4.2.1.10</ecNumber>
    </recommendedName>
</protein>
<gene>
    <name evidence="7" type="ORF">BZM27_55525</name>
</gene>
<dbReference type="UniPathway" id="UPA00053">
    <property type="reaction ID" value="UER00086"/>
</dbReference>
<evidence type="ECO:0000256" key="5">
    <source>
        <dbReference type="ARBA" id="ARBA00012060"/>
    </source>
</evidence>
<feature type="non-terminal residue" evidence="7">
    <location>
        <position position="52"/>
    </location>
</feature>
<dbReference type="AlphaFoldDB" id="A0A4V2NEF2"/>
<dbReference type="Proteomes" id="UP000294200">
    <property type="component" value="Unassembled WGS sequence"/>
</dbReference>
<dbReference type="Pfam" id="PF01220">
    <property type="entry name" value="DHquinase_II"/>
    <property type="match status" value="1"/>
</dbReference>
<evidence type="ECO:0000256" key="2">
    <source>
        <dbReference type="ARBA" id="ARBA00004902"/>
    </source>
</evidence>
<organism evidence="7 8">
    <name type="scientific">Paraburkholderia steynii</name>
    <dbReference type="NCBI Taxonomy" id="1245441"/>
    <lineage>
        <taxon>Bacteria</taxon>
        <taxon>Pseudomonadati</taxon>
        <taxon>Pseudomonadota</taxon>
        <taxon>Betaproteobacteria</taxon>
        <taxon>Burkholderiales</taxon>
        <taxon>Burkholderiaceae</taxon>
        <taxon>Paraburkholderia</taxon>
    </lineage>
</organism>